<evidence type="ECO:0000256" key="1">
    <source>
        <dbReference type="SAM" id="MobiDB-lite"/>
    </source>
</evidence>
<comment type="caution">
    <text evidence="2">The sequence shown here is derived from an EMBL/GenBank/DDBJ whole genome shotgun (WGS) entry which is preliminary data.</text>
</comment>
<feature type="compositionally biased region" description="Basic and acidic residues" evidence="1">
    <location>
        <begin position="171"/>
        <end position="195"/>
    </location>
</feature>
<evidence type="ECO:0000313" key="2">
    <source>
        <dbReference type="EMBL" id="KAK4737129.1"/>
    </source>
</evidence>
<name>A0AAV9MJ55_9SOLN</name>
<feature type="compositionally biased region" description="Basic and acidic residues" evidence="1">
    <location>
        <begin position="205"/>
        <end position="223"/>
    </location>
</feature>
<evidence type="ECO:0000313" key="3">
    <source>
        <dbReference type="Proteomes" id="UP001311915"/>
    </source>
</evidence>
<dbReference type="Proteomes" id="UP001311915">
    <property type="component" value="Unassembled WGS sequence"/>
</dbReference>
<feature type="compositionally biased region" description="Basic and acidic residues" evidence="1">
    <location>
        <begin position="234"/>
        <end position="245"/>
    </location>
</feature>
<gene>
    <name evidence="2" type="ORF">R3W88_000826</name>
</gene>
<dbReference type="AlphaFoldDB" id="A0AAV9MJ55"/>
<reference evidence="2 3" key="1">
    <citation type="submission" date="2023-10" db="EMBL/GenBank/DDBJ databases">
        <title>Genome-Wide Identification Analysis in wild type Solanum Pinnatisectum Reveals Some Genes Defensing Phytophthora Infestans.</title>
        <authorList>
            <person name="Sun C."/>
        </authorList>
    </citation>
    <scope>NUCLEOTIDE SEQUENCE [LARGE SCALE GENOMIC DNA]</scope>
    <source>
        <strain evidence="2">LQN</strain>
        <tissue evidence="2">Leaf</tissue>
    </source>
</reference>
<protein>
    <submittedName>
        <fullName evidence="2">Uncharacterized protein</fullName>
    </submittedName>
</protein>
<sequence>MATTTIGQPPSMEVGLPTMPTYHNKPTYANILSTHAQKTKSLPLKPIMYLHGEPKIVWEEEEVEQMIINEKLQYVVVGKFSYGWPDILYLRRLIPKQCELKGEFNPKEETSTTIPLQVDMTTLNKTRPNCARVKVEVDLLGEFPKQINVEGNKEKHNTGKELRKNKVITEQKEMGQQQKGKENGDTANEFKEQWKRTVQRRGRLLSKDKPEHVWNPRRKENNDPQHVTTTNKFEALREEGEKEET</sequence>
<organism evidence="2 3">
    <name type="scientific">Solanum pinnatisectum</name>
    <name type="common">tansyleaf nightshade</name>
    <dbReference type="NCBI Taxonomy" id="50273"/>
    <lineage>
        <taxon>Eukaryota</taxon>
        <taxon>Viridiplantae</taxon>
        <taxon>Streptophyta</taxon>
        <taxon>Embryophyta</taxon>
        <taxon>Tracheophyta</taxon>
        <taxon>Spermatophyta</taxon>
        <taxon>Magnoliopsida</taxon>
        <taxon>eudicotyledons</taxon>
        <taxon>Gunneridae</taxon>
        <taxon>Pentapetalae</taxon>
        <taxon>asterids</taxon>
        <taxon>lamiids</taxon>
        <taxon>Solanales</taxon>
        <taxon>Solanaceae</taxon>
        <taxon>Solanoideae</taxon>
        <taxon>Solaneae</taxon>
        <taxon>Solanum</taxon>
    </lineage>
</organism>
<feature type="region of interest" description="Disordered" evidence="1">
    <location>
        <begin position="171"/>
        <end position="245"/>
    </location>
</feature>
<dbReference type="EMBL" id="JAWPEI010000001">
    <property type="protein sequence ID" value="KAK4737129.1"/>
    <property type="molecule type" value="Genomic_DNA"/>
</dbReference>
<keyword evidence="3" id="KW-1185">Reference proteome</keyword>
<proteinExistence type="predicted"/>
<accession>A0AAV9MJ55</accession>